<evidence type="ECO:0000256" key="1">
    <source>
        <dbReference type="ARBA" id="ARBA00022603"/>
    </source>
</evidence>
<dbReference type="GO" id="GO:0009307">
    <property type="term" value="P:DNA restriction-modification system"/>
    <property type="evidence" value="ECO:0007669"/>
    <property type="project" value="UniProtKB-KW"/>
</dbReference>
<organism evidence="4 5">
    <name type="scientific">Enterococcus cecorum DSM 20682 = ATCC 43198</name>
    <dbReference type="NCBI Taxonomy" id="1121864"/>
    <lineage>
        <taxon>Bacteria</taxon>
        <taxon>Bacillati</taxon>
        <taxon>Bacillota</taxon>
        <taxon>Bacilli</taxon>
        <taxon>Lactobacillales</taxon>
        <taxon>Enterococcaceae</taxon>
        <taxon>Enterococcus</taxon>
    </lineage>
</organism>
<dbReference type="InterPro" id="IPR029063">
    <property type="entry name" value="SAM-dependent_MTases_sf"/>
</dbReference>
<dbReference type="AlphaFoldDB" id="S1RM09"/>
<dbReference type="eggNOG" id="COG0270">
    <property type="taxonomic scope" value="Bacteria"/>
</dbReference>
<dbReference type="Gene3D" id="3.90.120.10">
    <property type="entry name" value="DNA Methylase, subunit A, domain 2"/>
    <property type="match status" value="1"/>
</dbReference>
<dbReference type="GeneID" id="69056012"/>
<dbReference type="PATRIC" id="fig|1121864.4.peg.1441"/>
<comment type="caution">
    <text evidence="4">The sequence shown here is derived from an EMBL/GenBank/DDBJ whole genome shotgun (WGS) entry which is preliminary data.</text>
</comment>
<evidence type="ECO:0000313" key="4">
    <source>
        <dbReference type="EMBL" id="ESK60701.1"/>
    </source>
</evidence>
<gene>
    <name evidence="4" type="ORF">OMO_02364</name>
</gene>
<dbReference type="HOGENOM" id="CLU_2023121_0_0_9"/>
<dbReference type="EMBL" id="AHYS01000011">
    <property type="protein sequence ID" value="ESK60701.1"/>
    <property type="molecule type" value="Genomic_DNA"/>
</dbReference>
<sequence>MSLKALMIQEGNYFISTHILKDKKPKFFLTENVKGMMTKRHNIAVENIVSQFEKAGYDAFIHLLIASDYIVCVPQNRKKVFYVGFRKNLNIEFEPFKPYESKVTFKNAIFDLKDSVIPSLEK</sequence>
<dbReference type="GO" id="GO:0008168">
    <property type="term" value="F:methyltransferase activity"/>
    <property type="evidence" value="ECO:0007669"/>
    <property type="project" value="UniProtKB-KW"/>
</dbReference>
<dbReference type="RefSeq" id="WP_016251589.1">
    <property type="nucleotide sequence ID" value="NZ_ASWI01000004.1"/>
</dbReference>
<reference evidence="4 5" key="1">
    <citation type="submission" date="2013-10" db="EMBL/GenBank/DDBJ databases">
        <title>The Genome Sequence of Enterococcus cecorum DSM 20682 (= ATCC 43198) (Illumina assembly).</title>
        <authorList>
            <consortium name="The Broad Institute Genomics Platform"/>
            <consortium name="The Broad Institute Genome Sequencing Center for Infectious Disease"/>
            <person name="Earl A."/>
            <person name="Russ C."/>
            <person name="Gilmore M."/>
            <person name="Surin D."/>
            <person name="Walker B."/>
            <person name="Young S."/>
            <person name="Zeng Q."/>
            <person name="Gargeya S."/>
            <person name="Fitzgerald M."/>
            <person name="Haas B."/>
            <person name="Abouelleil A."/>
            <person name="Allen A.W."/>
            <person name="Alvarado L."/>
            <person name="Arachchi H.M."/>
            <person name="Berlin A.M."/>
            <person name="Chapman S.B."/>
            <person name="Gainer-Dewar J."/>
            <person name="Goldberg J."/>
            <person name="Griggs A."/>
            <person name="Gujja S."/>
            <person name="Hansen M."/>
            <person name="Howarth C."/>
            <person name="Imamovic A."/>
            <person name="Ireland A."/>
            <person name="Larimer J."/>
            <person name="McCowan C."/>
            <person name="Murphy C."/>
            <person name="Pearson M."/>
            <person name="Poon T.W."/>
            <person name="Priest M."/>
            <person name="Roberts A."/>
            <person name="Saif S."/>
            <person name="Shea T."/>
            <person name="Sisk P."/>
            <person name="Sykes S."/>
            <person name="Wortman J."/>
            <person name="Nusbaum C."/>
            <person name="Birren B."/>
        </authorList>
    </citation>
    <scope>NUCLEOTIDE SEQUENCE [LARGE SCALE GENOMIC DNA]</scope>
    <source>
        <strain evidence="4 5">ATCC 43198</strain>
    </source>
</reference>
<accession>S1RM09</accession>
<keyword evidence="5" id="KW-1185">Reference proteome</keyword>
<evidence type="ECO:0000313" key="5">
    <source>
        <dbReference type="Proteomes" id="UP000017415"/>
    </source>
</evidence>
<dbReference type="Proteomes" id="UP000017415">
    <property type="component" value="Unassembled WGS sequence"/>
</dbReference>
<dbReference type="InterPro" id="IPR001525">
    <property type="entry name" value="C5_MeTfrase"/>
</dbReference>
<dbReference type="Gene3D" id="3.40.50.150">
    <property type="entry name" value="Vaccinia Virus protein VP39"/>
    <property type="match status" value="1"/>
</dbReference>
<dbReference type="SUPFAM" id="SSF53335">
    <property type="entry name" value="S-adenosyl-L-methionine-dependent methyltransferases"/>
    <property type="match status" value="1"/>
</dbReference>
<dbReference type="PRINTS" id="PR00105">
    <property type="entry name" value="C5METTRFRASE"/>
</dbReference>
<dbReference type="GO" id="GO:0032259">
    <property type="term" value="P:methylation"/>
    <property type="evidence" value="ECO:0007669"/>
    <property type="project" value="UniProtKB-KW"/>
</dbReference>
<evidence type="ECO:0000256" key="3">
    <source>
        <dbReference type="ARBA" id="ARBA00022747"/>
    </source>
</evidence>
<dbReference type="Pfam" id="PF00145">
    <property type="entry name" value="DNA_methylase"/>
    <property type="match status" value="1"/>
</dbReference>
<name>S1RM09_9ENTE</name>
<keyword evidence="3" id="KW-0680">Restriction system</keyword>
<proteinExistence type="predicted"/>
<evidence type="ECO:0000256" key="2">
    <source>
        <dbReference type="ARBA" id="ARBA00022679"/>
    </source>
</evidence>
<keyword evidence="1" id="KW-0489">Methyltransferase</keyword>
<keyword evidence="2" id="KW-0808">Transferase</keyword>
<protein>
    <submittedName>
        <fullName evidence="4">Uncharacterized protein</fullName>
    </submittedName>
</protein>